<evidence type="ECO:0000259" key="1">
    <source>
        <dbReference type="Pfam" id="PF18013"/>
    </source>
</evidence>
<organism evidence="2 4">
    <name type="scientific">Enterococcus haemoperoxidus ATCC BAA-382</name>
    <dbReference type="NCBI Taxonomy" id="1158608"/>
    <lineage>
        <taxon>Bacteria</taxon>
        <taxon>Bacillati</taxon>
        <taxon>Bacillota</taxon>
        <taxon>Bacilli</taxon>
        <taxon>Lactobacillales</taxon>
        <taxon>Enterococcaceae</taxon>
        <taxon>Enterococcus</taxon>
    </lineage>
</organism>
<dbReference type="InterPro" id="IPR041219">
    <property type="entry name" value="Phage_lysozyme2"/>
</dbReference>
<comment type="caution">
    <text evidence="2">The sequence shown here is derived from an EMBL/GenBank/DDBJ whole genome shotgun (WGS) entry which is preliminary data.</text>
</comment>
<reference evidence="3 5" key="2">
    <citation type="submission" date="2013-03" db="EMBL/GenBank/DDBJ databases">
        <title>The Genome Sequence of Enterococcus haemoperoxidus BAA-382 (PacBio/Illumina hybrid assembly).</title>
        <authorList>
            <consortium name="The Broad Institute Genomics Platform"/>
            <consortium name="The Broad Institute Genome Sequencing Center for Infectious Disease"/>
            <person name="Earl A."/>
            <person name="Russ C."/>
            <person name="Gilmore M."/>
            <person name="Surin D."/>
            <person name="Walker B."/>
            <person name="Young S."/>
            <person name="Zeng Q."/>
            <person name="Gargeya S."/>
            <person name="Fitzgerald M."/>
            <person name="Haas B."/>
            <person name="Abouelleil A."/>
            <person name="Allen A.W."/>
            <person name="Alvarado L."/>
            <person name="Arachchi H.M."/>
            <person name="Berlin A.M."/>
            <person name="Chapman S.B."/>
            <person name="Gainer-Dewar J."/>
            <person name="Goldberg J."/>
            <person name="Griggs A."/>
            <person name="Gujja S."/>
            <person name="Hansen M."/>
            <person name="Howarth C."/>
            <person name="Imamovic A."/>
            <person name="Ireland A."/>
            <person name="Larimer J."/>
            <person name="McCowan C."/>
            <person name="Murphy C."/>
            <person name="Pearson M."/>
            <person name="Poon T.W."/>
            <person name="Priest M."/>
            <person name="Roberts A."/>
            <person name="Saif S."/>
            <person name="Shea T."/>
            <person name="Sisk P."/>
            <person name="Sykes S."/>
            <person name="Wortman J."/>
            <person name="Nusbaum C."/>
            <person name="Birren B."/>
        </authorList>
    </citation>
    <scope>NUCLEOTIDE SEQUENCE [LARGE SCALE GENOMIC DNA]</scope>
    <source>
        <strain evidence="3 5">ATCC BAA-382</strain>
    </source>
</reference>
<dbReference type="Proteomes" id="UP000014197">
    <property type="component" value="Unassembled WGS sequence"/>
</dbReference>
<dbReference type="RefSeq" id="WP_010762837.1">
    <property type="nucleotide sequence ID" value="NZ_KB946316.1"/>
</dbReference>
<dbReference type="EMBL" id="AJAR01000025">
    <property type="protein sequence ID" value="EOH93426.1"/>
    <property type="molecule type" value="Genomic_DNA"/>
</dbReference>
<evidence type="ECO:0000313" key="3">
    <source>
        <dbReference type="EMBL" id="EOT61380.1"/>
    </source>
</evidence>
<dbReference type="Pfam" id="PF18013">
    <property type="entry name" value="Phage_lysozyme2"/>
    <property type="match status" value="1"/>
</dbReference>
<keyword evidence="5" id="KW-1185">Reference proteome</keyword>
<protein>
    <recommendedName>
        <fullName evidence="1">Phage tail lysozyme domain-containing protein</fullName>
    </recommendedName>
</protein>
<dbReference type="AlphaFoldDB" id="R2SKS3"/>
<gene>
    <name evidence="3" type="ORF">I583_00359</name>
    <name evidence="2" type="ORF">UAW_02675</name>
</gene>
<dbReference type="EMBL" id="ASVY01000002">
    <property type="protein sequence ID" value="EOT61380.1"/>
    <property type="molecule type" value="Genomic_DNA"/>
</dbReference>
<accession>R2SKS3</accession>
<evidence type="ECO:0000313" key="5">
    <source>
        <dbReference type="Proteomes" id="UP000014197"/>
    </source>
</evidence>
<proteinExistence type="predicted"/>
<sequence length="241" mass="27880">MATQEQTAKQIWDYFLGQGWTKEAIAGLLGNIQSESSVIADRWQGDIIGNMNGGYGLVQWTPATKYIDWATQNGLVYQDVISQCRRIQWEVERNIQWFPNPERLDLVNISFREFTQLKNVKLAAEYFIAFYEHPEYPNQPARARQAENWYNLLKNTSGVTPEQTKKGEISMQCLYTKPLSGGSAGIFYFNGIDTVHIQHMDTVKLLKQIYKANNGKDIPEYTWNSKEPWYARLEQVAPNRK</sequence>
<dbReference type="STRING" id="155618.RV06_GL001584"/>
<name>R2SKS3_9ENTE</name>
<evidence type="ECO:0000313" key="4">
    <source>
        <dbReference type="Proteomes" id="UP000013858"/>
    </source>
</evidence>
<dbReference type="Proteomes" id="UP000013858">
    <property type="component" value="Unassembled WGS sequence"/>
</dbReference>
<feature type="domain" description="Phage tail lysozyme" evidence="1">
    <location>
        <begin position="7"/>
        <end position="153"/>
    </location>
</feature>
<reference evidence="2 4" key="1">
    <citation type="submission" date="2013-02" db="EMBL/GenBank/DDBJ databases">
        <title>The Genome Sequence of Enterococcus haemoperoxidus BAA-382.</title>
        <authorList>
            <consortium name="The Broad Institute Genome Sequencing Platform"/>
            <consortium name="The Broad Institute Genome Sequencing Center for Infectious Disease"/>
            <person name="Earl A.M."/>
            <person name="Gilmore M.S."/>
            <person name="Lebreton F."/>
            <person name="Walker B."/>
            <person name="Young S.K."/>
            <person name="Zeng Q."/>
            <person name="Gargeya S."/>
            <person name="Fitzgerald M."/>
            <person name="Haas B."/>
            <person name="Abouelleil A."/>
            <person name="Alvarado L."/>
            <person name="Arachchi H.M."/>
            <person name="Berlin A.M."/>
            <person name="Chapman S.B."/>
            <person name="Dewar J."/>
            <person name="Goldberg J."/>
            <person name="Griggs A."/>
            <person name="Gujja S."/>
            <person name="Hansen M."/>
            <person name="Howarth C."/>
            <person name="Imamovic A."/>
            <person name="Larimer J."/>
            <person name="McCowan C."/>
            <person name="Murphy C."/>
            <person name="Neiman D."/>
            <person name="Pearson M."/>
            <person name="Priest M."/>
            <person name="Roberts A."/>
            <person name="Saif S."/>
            <person name="Shea T."/>
            <person name="Sisk P."/>
            <person name="Sykes S."/>
            <person name="Wortman J."/>
            <person name="Nusbaum C."/>
            <person name="Birren B."/>
        </authorList>
    </citation>
    <scope>NUCLEOTIDE SEQUENCE [LARGE SCALE GENOMIC DNA]</scope>
    <source>
        <strain evidence="2 4">ATCC BAA-382</strain>
    </source>
</reference>
<dbReference type="eggNOG" id="COG3772">
    <property type="taxonomic scope" value="Bacteria"/>
</dbReference>
<dbReference type="OrthoDB" id="9805070at2"/>
<evidence type="ECO:0000313" key="2">
    <source>
        <dbReference type="EMBL" id="EOH93426.1"/>
    </source>
</evidence>
<dbReference type="PATRIC" id="fig|1158608.3.peg.2617"/>
<dbReference type="Gene3D" id="1.10.530.10">
    <property type="match status" value="1"/>
</dbReference>